<organism evidence="2 3">
    <name type="scientific">Fusarium napiforme</name>
    <dbReference type="NCBI Taxonomy" id="42672"/>
    <lineage>
        <taxon>Eukaryota</taxon>
        <taxon>Fungi</taxon>
        <taxon>Dikarya</taxon>
        <taxon>Ascomycota</taxon>
        <taxon>Pezizomycotina</taxon>
        <taxon>Sordariomycetes</taxon>
        <taxon>Hypocreomycetidae</taxon>
        <taxon>Hypocreales</taxon>
        <taxon>Nectriaceae</taxon>
        <taxon>Fusarium</taxon>
        <taxon>Fusarium fujikuroi species complex</taxon>
    </lineage>
</organism>
<dbReference type="Proteomes" id="UP000574317">
    <property type="component" value="Unassembled WGS sequence"/>
</dbReference>
<dbReference type="AlphaFoldDB" id="A0A8H5MR40"/>
<reference evidence="2 3" key="1">
    <citation type="submission" date="2020-05" db="EMBL/GenBank/DDBJ databases">
        <title>Identification and distribution of gene clusters putatively required for synthesis of sphingolipid metabolism inhibitors in phylogenetically diverse species of the filamentous fungus Fusarium.</title>
        <authorList>
            <person name="Kim H.-S."/>
            <person name="Busman M."/>
            <person name="Brown D.W."/>
            <person name="Divon H."/>
            <person name="Uhlig S."/>
            <person name="Proctor R.H."/>
        </authorList>
    </citation>
    <scope>NUCLEOTIDE SEQUENCE [LARGE SCALE GENOMIC DNA]</scope>
    <source>
        <strain evidence="2 3">NRRL 25196</strain>
    </source>
</reference>
<feature type="compositionally biased region" description="Basic and acidic residues" evidence="1">
    <location>
        <begin position="161"/>
        <end position="172"/>
    </location>
</feature>
<dbReference type="EMBL" id="JAAOAO010000550">
    <property type="protein sequence ID" value="KAF5537025.1"/>
    <property type="molecule type" value="Genomic_DNA"/>
</dbReference>
<comment type="caution">
    <text evidence="2">The sequence shown here is derived from an EMBL/GenBank/DDBJ whole genome shotgun (WGS) entry which is preliminary data.</text>
</comment>
<gene>
    <name evidence="2" type="ORF">FNAPI_11532</name>
</gene>
<feature type="region of interest" description="Disordered" evidence="1">
    <location>
        <begin position="131"/>
        <end position="172"/>
    </location>
</feature>
<name>A0A8H5MR40_9HYPO</name>
<keyword evidence="3" id="KW-1185">Reference proteome</keyword>
<evidence type="ECO:0000313" key="3">
    <source>
        <dbReference type="Proteomes" id="UP000574317"/>
    </source>
</evidence>
<feature type="compositionally biased region" description="Polar residues" evidence="1">
    <location>
        <begin position="131"/>
        <end position="145"/>
    </location>
</feature>
<sequence>MDTKQDLPIFDHSAADFNEVSPRRVHMEQYFRVLGLWQEDHVEAVREATLQHTCLQLRENKYEKVGQLCFEYMIDYGLWHSLLGGANLSYDDHPWPHPVSVMPKKKDLSQGVSLLYQGWILRDKSLLESQGVSSNVTRPETSDNVAATPGPKNRSSFRAKNSQESHAEVKDDMVRYDPSIPFALQAKRAAAAKNVRES</sequence>
<evidence type="ECO:0000313" key="2">
    <source>
        <dbReference type="EMBL" id="KAF5537025.1"/>
    </source>
</evidence>
<evidence type="ECO:0000256" key="1">
    <source>
        <dbReference type="SAM" id="MobiDB-lite"/>
    </source>
</evidence>
<proteinExistence type="predicted"/>
<accession>A0A8H5MR40</accession>
<protein>
    <submittedName>
        <fullName evidence="2">Uncharacterized protein</fullName>
    </submittedName>
</protein>